<dbReference type="Proteomes" id="UP000588586">
    <property type="component" value="Unassembled WGS sequence"/>
</dbReference>
<dbReference type="InterPro" id="IPR023393">
    <property type="entry name" value="START-like_dom_sf"/>
</dbReference>
<dbReference type="RefSeq" id="WP_171244806.1">
    <property type="nucleotide sequence ID" value="NZ_JABEPQ010000004.1"/>
</dbReference>
<comment type="caution">
    <text evidence="2">The sequence shown here is derived from an EMBL/GenBank/DDBJ whole genome shotgun (WGS) entry which is preliminary data.</text>
</comment>
<keyword evidence="3" id="KW-1185">Reference proteome</keyword>
<sequence>MPVFRFHHEWHLPAPFERTYAALADVERYDRWWPQVRSLERIDDVSGRVTIRSVLPYTLHLVLTREAEDEGSGLLRVGVAGDLDGWCQWQVRGDGDDTVAVFDQEAVVTPALLARTASLTAPLLRANHAWMMRAGQVGLARHLGRE</sequence>
<organism evidence="2 3">
    <name type="scientific">Knoellia koreensis</name>
    <dbReference type="NCBI Taxonomy" id="2730921"/>
    <lineage>
        <taxon>Bacteria</taxon>
        <taxon>Bacillati</taxon>
        <taxon>Actinomycetota</taxon>
        <taxon>Actinomycetes</taxon>
        <taxon>Micrococcales</taxon>
        <taxon>Intrasporangiaceae</taxon>
        <taxon>Knoellia</taxon>
    </lineage>
</organism>
<accession>A0A849HIB9</accession>
<proteinExistence type="predicted"/>
<dbReference type="Gene3D" id="3.30.530.20">
    <property type="match status" value="1"/>
</dbReference>
<dbReference type="EMBL" id="JABEPQ010000004">
    <property type="protein sequence ID" value="NNM47695.1"/>
    <property type="molecule type" value="Genomic_DNA"/>
</dbReference>
<evidence type="ECO:0000313" key="3">
    <source>
        <dbReference type="Proteomes" id="UP000588586"/>
    </source>
</evidence>
<gene>
    <name evidence="2" type="ORF">HJG52_17015</name>
</gene>
<evidence type="ECO:0000313" key="2">
    <source>
        <dbReference type="EMBL" id="NNM47695.1"/>
    </source>
</evidence>
<name>A0A849HIB9_9MICO</name>
<evidence type="ECO:0000259" key="1">
    <source>
        <dbReference type="Pfam" id="PF03364"/>
    </source>
</evidence>
<dbReference type="AlphaFoldDB" id="A0A849HIB9"/>
<feature type="domain" description="Coenzyme Q-binding protein COQ10 START" evidence="1">
    <location>
        <begin position="12"/>
        <end position="49"/>
    </location>
</feature>
<reference evidence="2 3" key="1">
    <citation type="submission" date="2020-04" db="EMBL/GenBank/DDBJ databases">
        <title>Knoellia sp. isolate from air conditioner.</title>
        <authorList>
            <person name="Chea S."/>
            <person name="Kim D.-U."/>
        </authorList>
    </citation>
    <scope>NUCLEOTIDE SEQUENCE [LARGE SCALE GENOMIC DNA]</scope>
    <source>
        <strain evidence="2 3">DB2414S</strain>
    </source>
</reference>
<dbReference type="Pfam" id="PF03364">
    <property type="entry name" value="Polyketide_cyc"/>
    <property type="match status" value="1"/>
</dbReference>
<dbReference type="SUPFAM" id="SSF55961">
    <property type="entry name" value="Bet v1-like"/>
    <property type="match status" value="1"/>
</dbReference>
<dbReference type="InterPro" id="IPR005031">
    <property type="entry name" value="COQ10_START"/>
</dbReference>
<protein>
    <submittedName>
        <fullName evidence="2">Polyketide cyclase</fullName>
    </submittedName>
</protein>